<dbReference type="InterPro" id="IPR036390">
    <property type="entry name" value="WH_DNA-bd_sf"/>
</dbReference>
<dbReference type="PANTHER" id="PTHR46805">
    <property type="entry name" value="FORKHEAD BOX PROTEIN J1"/>
    <property type="match status" value="1"/>
</dbReference>
<dbReference type="PROSITE" id="PS50039">
    <property type="entry name" value="FORK_HEAD_3"/>
    <property type="match status" value="1"/>
</dbReference>
<dbReference type="InterPro" id="IPR018122">
    <property type="entry name" value="TF_fork_head_CS_1"/>
</dbReference>
<dbReference type="GO" id="GO:0000978">
    <property type="term" value="F:RNA polymerase II cis-regulatory region sequence-specific DNA binding"/>
    <property type="evidence" value="ECO:0007669"/>
    <property type="project" value="TreeGrafter"/>
</dbReference>
<organism evidence="11">
    <name type="scientific">Darwinula stevensoni</name>
    <dbReference type="NCBI Taxonomy" id="69355"/>
    <lineage>
        <taxon>Eukaryota</taxon>
        <taxon>Metazoa</taxon>
        <taxon>Ecdysozoa</taxon>
        <taxon>Arthropoda</taxon>
        <taxon>Crustacea</taxon>
        <taxon>Oligostraca</taxon>
        <taxon>Ostracoda</taxon>
        <taxon>Podocopa</taxon>
        <taxon>Podocopida</taxon>
        <taxon>Darwinulocopina</taxon>
        <taxon>Darwinuloidea</taxon>
        <taxon>Darwinulidae</taxon>
        <taxon>Darwinula</taxon>
    </lineage>
</organism>
<keyword evidence="1" id="KW-0970">Cilium biogenesis/degradation</keyword>
<evidence type="ECO:0000256" key="1">
    <source>
        <dbReference type="ARBA" id="ARBA00022794"/>
    </source>
</evidence>
<reference evidence="11" key="1">
    <citation type="submission" date="2020-11" db="EMBL/GenBank/DDBJ databases">
        <authorList>
            <person name="Tran Van P."/>
        </authorList>
    </citation>
    <scope>NUCLEOTIDE SEQUENCE</scope>
</reference>
<proteinExistence type="inferred from homology"/>
<dbReference type="SUPFAM" id="SSF46785">
    <property type="entry name" value="Winged helix' DNA-binding domain"/>
    <property type="match status" value="1"/>
</dbReference>
<feature type="non-terminal residue" evidence="11">
    <location>
        <position position="1"/>
    </location>
</feature>
<evidence type="ECO:0000256" key="9">
    <source>
        <dbReference type="SAM" id="MobiDB-lite"/>
    </source>
</evidence>
<feature type="compositionally biased region" description="Basic residues" evidence="9">
    <location>
        <begin position="194"/>
        <end position="206"/>
    </location>
</feature>
<evidence type="ECO:0000256" key="2">
    <source>
        <dbReference type="ARBA" id="ARBA00023015"/>
    </source>
</evidence>
<feature type="domain" description="Fork-head" evidence="10">
    <location>
        <begin position="89"/>
        <end position="183"/>
    </location>
</feature>
<evidence type="ECO:0000256" key="6">
    <source>
        <dbReference type="ARBA" id="ARBA00023242"/>
    </source>
</evidence>
<dbReference type="PRINTS" id="PR00053">
    <property type="entry name" value="FORKHEAD"/>
</dbReference>
<gene>
    <name evidence="11" type="ORF">DSTB1V02_LOCUS3203</name>
</gene>
<dbReference type="InterPro" id="IPR001766">
    <property type="entry name" value="Fork_head_dom"/>
</dbReference>
<dbReference type="SMART" id="SM00339">
    <property type="entry name" value="FH"/>
    <property type="match status" value="1"/>
</dbReference>
<dbReference type="PROSITE" id="PS00657">
    <property type="entry name" value="FORK_HEAD_1"/>
    <property type="match status" value="1"/>
</dbReference>
<dbReference type="FunFam" id="1.10.10.10:FF:000135">
    <property type="entry name" value="forkhead box protein G1"/>
    <property type="match status" value="1"/>
</dbReference>
<evidence type="ECO:0000313" key="12">
    <source>
        <dbReference type="Proteomes" id="UP000677054"/>
    </source>
</evidence>
<comment type="subcellular location">
    <subcellularLocation>
        <location evidence="8">Nucleus</location>
    </subcellularLocation>
</comment>
<evidence type="ECO:0000256" key="7">
    <source>
        <dbReference type="ARBA" id="ARBA00034770"/>
    </source>
</evidence>
<dbReference type="Gene3D" id="1.10.10.10">
    <property type="entry name" value="Winged helix-like DNA-binding domain superfamily/Winged helix DNA-binding domain"/>
    <property type="match status" value="1"/>
</dbReference>
<dbReference type="InterPro" id="IPR047512">
    <property type="entry name" value="FH_FOXJ1"/>
</dbReference>
<evidence type="ECO:0000256" key="5">
    <source>
        <dbReference type="ARBA" id="ARBA00023163"/>
    </source>
</evidence>
<feature type="region of interest" description="Disordered" evidence="9">
    <location>
        <begin position="175"/>
        <end position="212"/>
    </location>
</feature>
<keyword evidence="4" id="KW-0010">Activator</keyword>
<dbReference type="GO" id="GO:0005634">
    <property type="term" value="C:nucleus"/>
    <property type="evidence" value="ECO:0007669"/>
    <property type="project" value="UniProtKB-SubCell"/>
</dbReference>
<keyword evidence="6 8" id="KW-0539">Nucleus</keyword>
<dbReference type="Pfam" id="PF00250">
    <property type="entry name" value="Forkhead"/>
    <property type="match status" value="1"/>
</dbReference>
<dbReference type="EMBL" id="LR899915">
    <property type="protein sequence ID" value="CAD7243275.1"/>
    <property type="molecule type" value="Genomic_DNA"/>
</dbReference>
<dbReference type="OrthoDB" id="5954824at2759"/>
<dbReference type="InterPro" id="IPR047513">
    <property type="entry name" value="FOXJ1"/>
</dbReference>
<evidence type="ECO:0000259" key="10">
    <source>
        <dbReference type="PROSITE" id="PS50039"/>
    </source>
</evidence>
<comment type="similarity">
    <text evidence="7">Belongs to the FOXJ1 family.</text>
</comment>
<name>A0A7R9A4S2_9CRUS</name>
<evidence type="ECO:0000256" key="4">
    <source>
        <dbReference type="ARBA" id="ARBA00023159"/>
    </source>
</evidence>
<dbReference type="AlphaFoldDB" id="A0A7R9A4S2"/>
<evidence type="ECO:0000313" key="11">
    <source>
        <dbReference type="EMBL" id="CAD7243275.1"/>
    </source>
</evidence>
<evidence type="ECO:0000256" key="3">
    <source>
        <dbReference type="ARBA" id="ARBA00023125"/>
    </source>
</evidence>
<accession>A0A7R9A4S2</accession>
<keyword evidence="3 8" id="KW-0238">DNA-binding</keyword>
<sequence>AIRPSEEEYFQVIETDRFREAMVEEDGGDLQSLEWLQEKNLLQEIIPTPPASPGSDRRRPEAKRKRSVTAWYLEEVERRGMDYKANPEKPPYSYATLIIMAMKANAHRMTLSAVYQWIRENFLYYQNADPSWQNSIRHNLSLNKCFTKVPRGKGEQGKGGFWQLDSRHVDSYLEGLQKKKGRKDTPPSSSSTKSRNRKNRSRKKKDPHTYHLPAPLMYPHVEALTQLIQPQESLSEGSIPDAWMEGDGMGDVVASWSKLEGGWSPASLDMDTSCFDLDDDPFQSLNFMDHMDHLIMPDP</sequence>
<protein>
    <recommendedName>
        <fullName evidence="10">Fork-head domain-containing protein</fullName>
    </recommendedName>
</protein>
<dbReference type="GO" id="GO:0030030">
    <property type="term" value="P:cell projection organization"/>
    <property type="evidence" value="ECO:0007669"/>
    <property type="project" value="UniProtKB-KW"/>
</dbReference>
<dbReference type="Proteomes" id="UP000677054">
    <property type="component" value="Unassembled WGS sequence"/>
</dbReference>
<dbReference type="EMBL" id="CAJPEV010000398">
    <property type="protein sequence ID" value="CAG0884870.1"/>
    <property type="molecule type" value="Genomic_DNA"/>
</dbReference>
<dbReference type="InterPro" id="IPR030456">
    <property type="entry name" value="TF_fork_head_CS_2"/>
</dbReference>
<dbReference type="InterPro" id="IPR036388">
    <property type="entry name" value="WH-like_DNA-bd_sf"/>
</dbReference>
<keyword evidence="5" id="KW-0804">Transcription</keyword>
<dbReference type="GO" id="GO:0000981">
    <property type="term" value="F:DNA-binding transcription factor activity, RNA polymerase II-specific"/>
    <property type="evidence" value="ECO:0007669"/>
    <property type="project" value="TreeGrafter"/>
</dbReference>
<dbReference type="PROSITE" id="PS00658">
    <property type="entry name" value="FORK_HEAD_2"/>
    <property type="match status" value="1"/>
</dbReference>
<evidence type="ECO:0000256" key="8">
    <source>
        <dbReference type="PROSITE-ProRule" id="PRU00089"/>
    </source>
</evidence>
<dbReference type="PANTHER" id="PTHR46805:SF4">
    <property type="entry name" value="FORKHEAD BOX PROTEIN J1.2"/>
    <property type="match status" value="1"/>
</dbReference>
<keyword evidence="12" id="KW-1185">Reference proteome</keyword>
<keyword evidence="2" id="KW-0805">Transcription regulation</keyword>
<dbReference type="CDD" id="cd20023">
    <property type="entry name" value="FH_FOXJ1"/>
    <property type="match status" value="1"/>
</dbReference>
<feature type="DNA-binding region" description="Fork-head" evidence="8">
    <location>
        <begin position="89"/>
        <end position="183"/>
    </location>
</feature>